<evidence type="ECO:0000313" key="2">
    <source>
        <dbReference type="EMBL" id="KCW67841.1"/>
    </source>
</evidence>
<reference evidence="2" key="1">
    <citation type="submission" date="2013-07" db="EMBL/GenBank/DDBJ databases">
        <title>The genome of Eucalyptus grandis.</title>
        <authorList>
            <person name="Schmutz J."/>
            <person name="Hayes R."/>
            <person name="Myburg A."/>
            <person name="Tuskan G."/>
            <person name="Grattapaglia D."/>
            <person name="Rokhsar D.S."/>
        </authorList>
    </citation>
    <scope>NUCLEOTIDE SEQUENCE</scope>
    <source>
        <tissue evidence="2">Leaf extractions</tissue>
    </source>
</reference>
<sequence length="99" mass="11389">MAKVEHIHSSFFLTLTSKTTSPNFLPSTRHLYLHEMLTQPIIYTAMWHRFTKYQQNIHNKPFGGGYPSIRPILAEKLTSTSRDGPSRLTASITQERNNT</sequence>
<protein>
    <submittedName>
        <fullName evidence="2">Uncharacterized protein</fullName>
    </submittedName>
</protein>
<dbReference type="Gramene" id="KCW67841">
    <property type="protein sequence ID" value="KCW67841"/>
    <property type="gene ID" value="EUGRSUZ_F01565"/>
</dbReference>
<feature type="region of interest" description="Disordered" evidence="1">
    <location>
        <begin position="77"/>
        <end position="99"/>
    </location>
</feature>
<proteinExistence type="predicted"/>
<gene>
    <name evidence="2" type="ORF">EUGRSUZ_F01565</name>
</gene>
<dbReference type="InParanoid" id="A0A059BPM2"/>
<organism evidence="2">
    <name type="scientific">Eucalyptus grandis</name>
    <name type="common">Flooded gum</name>
    <dbReference type="NCBI Taxonomy" id="71139"/>
    <lineage>
        <taxon>Eukaryota</taxon>
        <taxon>Viridiplantae</taxon>
        <taxon>Streptophyta</taxon>
        <taxon>Embryophyta</taxon>
        <taxon>Tracheophyta</taxon>
        <taxon>Spermatophyta</taxon>
        <taxon>Magnoliopsida</taxon>
        <taxon>eudicotyledons</taxon>
        <taxon>Gunneridae</taxon>
        <taxon>Pentapetalae</taxon>
        <taxon>rosids</taxon>
        <taxon>malvids</taxon>
        <taxon>Myrtales</taxon>
        <taxon>Myrtaceae</taxon>
        <taxon>Myrtoideae</taxon>
        <taxon>Eucalypteae</taxon>
        <taxon>Eucalyptus</taxon>
    </lineage>
</organism>
<dbReference type="EMBL" id="KK198758">
    <property type="protein sequence ID" value="KCW67841.1"/>
    <property type="molecule type" value="Genomic_DNA"/>
</dbReference>
<name>A0A059BPM2_EUCGR</name>
<dbReference type="AlphaFoldDB" id="A0A059BPM2"/>
<accession>A0A059BPM2</accession>
<evidence type="ECO:0000256" key="1">
    <source>
        <dbReference type="SAM" id="MobiDB-lite"/>
    </source>
</evidence>